<keyword evidence="3" id="KW-0418">Kinase</keyword>
<dbReference type="PANTHER" id="PTHR44167:SF24">
    <property type="entry name" value="SERINE_THREONINE-PROTEIN KINASE CHK2"/>
    <property type="match status" value="1"/>
</dbReference>
<gene>
    <name evidence="3" type="ORF">IAC10_04085</name>
</gene>
<reference evidence="3" key="1">
    <citation type="submission" date="2020-10" db="EMBL/GenBank/DDBJ databases">
        <authorList>
            <person name="Gilroy R."/>
        </authorList>
    </citation>
    <scope>NUCLEOTIDE SEQUENCE</scope>
    <source>
        <strain evidence="3">6276</strain>
    </source>
</reference>
<evidence type="ECO:0000256" key="1">
    <source>
        <dbReference type="SAM" id="MobiDB-lite"/>
    </source>
</evidence>
<reference evidence="3" key="2">
    <citation type="journal article" date="2021" name="PeerJ">
        <title>Extensive microbial diversity within the chicken gut microbiome revealed by metagenomics and culture.</title>
        <authorList>
            <person name="Gilroy R."/>
            <person name="Ravi A."/>
            <person name="Getino M."/>
            <person name="Pursley I."/>
            <person name="Horton D.L."/>
            <person name="Alikhan N.F."/>
            <person name="Baker D."/>
            <person name="Gharbi K."/>
            <person name="Hall N."/>
            <person name="Watson M."/>
            <person name="Adriaenssens E.M."/>
            <person name="Foster-Nyarko E."/>
            <person name="Jarju S."/>
            <person name="Secka A."/>
            <person name="Antonio M."/>
            <person name="Oren A."/>
            <person name="Chaudhuri R.R."/>
            <person name="La Ragione R."/>
            <person name="Hildebrand F."/>
            <person name="Pallen M.J."/>
        </authorList>
    </citation>
    <scope>NUCLEOTIDE SEQUENCE</scope>
    <source>
        <strain evidence="3">6276</strain>
    </source>
</reference>
<dbReference type="PANTHER" id="PTHR44167">
    <property type="entry name" value="OVARIAN-SPECIFIC SERINE/THREONINE-PROTEIN KINASE LOK-RELATED"/>
    <property type="match status" value="1"/>
</dbReference>
<dbReference type="EMBL" id="DVIU01000084">
    <property type="protein sequence ID" value="HIS35792.1"/>
    <property type="molecule type" value="Genomic_DNA"/>
</dbReference>
<keyword evidence="3" id="KW-0723">Serine/threonine-protein kinase</keyword>
<dbReference type="Gene3D" id="3.30.200.20">
    <property type="entry name" value="Phosphorylase Kinase, domain 1"/>
    <property type="match status" value="1"/>
</dbReference>
<dbReference type="GO" id="GO:0005737">
    <property type="term" value="C:cytoplasm"/>
    <property type="evidence" value="ECO:0007669"/>
    <property type="project" value="TreeGrafter"/>
</dbReference>
<dbReference type="InterPro" id="IPR000719">
    <property type="entry name" value="Prot_kinase_dom"/>
</dbReference>
<dbReference type="GO" id="GO:0005524">
    <property type="term" value="F:ATP binding"/>
    <property type="evidence" value="ECO:0007669"/>
    <property type="project" value="InterPro"/>
</dbReference>
<comment type="caution">
    <text evidence="3">The sequence shown here is derived from an EMBL/GenBank/DDBJ whole genome shotgun (WGS) entry which is preliminary data.</text>
</comment>
<dbReference type="InterPro" id="IPR011009">
    <property type="entry name" value="Kinase-like_dom_sf"/>
</dbReference>
<evidence type="ECO:0000313" key="3">
    <source>
        <dbReference type="EMBL" id="HIS35792.1"/>
    </source>
</evidence>
<feature type="domain" description="Protein kinase" evidence="2">
    <location>
        <begin position="14"/>
        <end position="317"/>
    </location>
</feature>
<feature type="region of interest" description="Disordered" evidence="1">
    <location>
        <begin position="345"/>
        <end position="370"/>
    </location>
</feature>
<evidence type="ECO:0000313" key="4">
    <source>
        <dbReference type="Proteomes" id="UP000823928"/>
    </source>
</evidence>
<organism evidence="3 4">
    <name type="scientific">Candidatus Scatousia excrementigallinarum</name>
    <dbReference type="NCBI Taxonomy" id="2840935"/>
    <lineage>
        <taxon>Bacteria</taxon>
        <taxon>Candidatus Scatousia</taxon>
    </lineage>
</organism>
<keyword evidence="3" id="KW-0808">Transferase</keyword>
<dbReference type="AlphaFoldDB" id="A0A9D1JM95"/>
<dbReference type="Proteomes" id="UP000823928">
    <property type="component" value="Unassembled WGS sequence"/>
</dbReference>
<evidence type="ECO:0000259" key="2">
    <source>
        <dbReference type="PROSITE" id="PS50011"/>
    </source>
</evidence>
<name>A0A9D1JM95_9BACT</name>
<sequence length="508" mass="56370">MQVNDKIKIGNDTYIVLSQCGEGGQGSVWKVKNSVTDEICVVKILSEKNPDRRKNKINNINRITNEKLDKKLGSVGEQYGINHVIPIAKYNNPASSEIGYIMEYISGKTLSRMLADGTVSGMSLEQKLKLLSKVARAVDMLHTIGYCYTDISFGNFMYDENTDTVAMIDCENISSMKDILNGKCAFLKGTGFFIAPEVAFYGKTTSYDTDRYALATLMFCFLTDYGIPSPYHGEAMYTAVPACSDMIEVAECDGEDEIDKNWRHFVFDKRDRSNSLDNLAKDCMNPENQNFRKKVERVMYLWDNLPEKLKELFHKAFDNPFDVKRPIASLWVRAIADVLNPAKPAHARANTTKPQQPQQPKPPKQPQKLPVKSHDNIIYNASAPAKPKNAYKPFVPAGQIKGDNPVAAPVKPAISGPCLIGAEGKIVMIADAVMNVNGDELGLRQKELGMIEKKANGYTFTSKLQTAVEVKAPDGKIKTRLCKGQSIDLQSGDIIKPVISTVSVTIKF</sequence>
<dbReference type="GO" id="GO:0004674">
    <property type="term" value="F:protein serine/threonine kinase activity"/>
    <property type="evidence" value="ECO:0007669"/>
    <property type="project" value="UniProtKB-KW"/>
</dbReference>
<proteinExistence type="predicted"/>
<accession>A0A9D1JM95</accession>
<protein>
    <submittedName>
        <fullName evidence="3">Serine/threonine protein kinase</fullName>
    </submittedName>
</protein>
<dbReference type="PROSITE" id="PS50011">
    <property type="entry name" value="PROTEIN_KINASE_DOM"/>
    <property type="match status" value="1"/>
</dbReference>
<dbReference type="SUPFAM" id="SSF56112">
    <property type="entry name" value="Protein kinase-like (PK-like)"/>
    <property type="match status" value="1"/>
</dbReference>
<dbReference type="SMART" id="SM00220">
    <property type="entry name" value="S_TKc"/>
    <property type="match status" value="1"/>
</dbReference>
<dbReference type="Pfam" id="PF00069">
    <property type="entry name" value="Pkinase"/>
    <property type="match status" value="1"/>
</dbReference>
<dbReference type="Gene3D" id="1.10.510.10">
    <property type="entry name" value="Transferase(Phosphotransferase) domain 1"/>
    <property type="match status" value="1"/>
</dbReference>